<evidence type="ECO:0000256" key="1">
    <source>
        <dbReference type="SAM" id="MobiDB-lite"/>
    </source>
</evidence>
<keyword evidence="3" id="KW-1185">Reference proteome</keyword>
<sequence>MYCLTLSGQPLPLPLKAVEGWKRDIPPRHHHHHYSETPVVKSESRNTTYTSNYATFTTNTRARSPHTIREEESGALLRSPPQPPLEMLEVVRSRPPAPLYAAAGHREEGRGSATSETHPVLQILCH</sequence>
<proteinExistence type="predicted"/>
<dbReference type="EMBL" id="VSRR010066758">
    <property type="protein sequence ID" value="MPC84893.1"/>
    <property type="molecule type" value="Genomic_DNA"/>
</dbReference>
<organism evidence="2 3">
    <name type="scientific">Portunus trituberculatus</name>
    <name type="common">Swimming crab</name>
    <name type="synonym">Neptunus trituberculatus</name>
    <dbReference type="NCBI Taxonomy" id="210409"/>
    <lineage>
        <taxon>Eukaryota</taxon>
        <taxon>Metazoa</taxon>
        <taxon>Ecdysozoa</taxon>
        <taxon>Arthropoda</taxon>
        <taxon>Crustacea</taxon>
        <taxon>Multicrustacea</taxon>
        <taxon>Malacostraca</taxon>
        <taxon>Eumalacostraca</taxon>
        <taxon>Eucarida</taxon>
        <taxon>Decapoda</taxon>
        <taxon>Pleocyemata</taxon>
        <taxon>Brachyura</taxon>
        <taxon>Eubrachyura</taxon>
        <taxon>Portunoidea</taxon>
        <taxon>Portunidae</taxon>
        <taxon>Portuninae</taxon>
        <taxon>Portunus</taxon>
    </lineage>
</organism>
<gene>
    <name evidence="2" type="ORF">E2C01_079645</name>
</gene>
<dbReference type="AlphaFoldDB" id="A0A5B7IR53"/>
<evidence type="ECO:0000313" key="3">
    <source>
        <dbReference type="Proteomes" id="UP000324222"/>
    </source>
</evidence>
<feature type="compositionally biased region" description="Low complexity" evidence="1">
    <location>
        <begin position="46"/>
        <end position="60"/>
    </location>
</feature>
<name>A0A5B7IR53_PORTR</name>
<protein>
    <submittedName>
        <fullName evidence="2">Uncharacterized protein</fullName>
    </submittedName>
</protein>
<comment type="caution">
    <text evidence="2">The sequence shown here is derived from an EMBL/GenBank/DDBJ whole genome shotgun (WGS) entry which is preliminary data.</text>
</comment>
<feature type="region of interest" description="Disordered" evidence="1">
    <location>
        <begin position="26"/>
        <end position="82"/>
    </location>
</feature>
<reference evidence="2 3" key="1">
    <citation type="submission" date="2019-05" db="EMBL/GenBank/DDBJ databases">
        <title>Another draft genome of Portunus trituberculatus and its Hox gene families provides insights of decapod evolution.</title>
        <authorList>
            <person name="Jeong J.-H."/>
            <person name="Song I."/>
            <person name="Kim S."/>
            <person name="Choi T."/>
            <person name="Kim D."/>
            <person name="Ryu S."/>
            <person name="Kim W."/>
        </authorList>
    </citation>
    <scope>NUCLEOTIDE SEQUENCE [LARGE SCALE GENOMIC DNA]</scope>
    <source>
        <tissue evidence="2">Muscle</tissue>
    </source>
</reference>
<evidence type="ECO:0000313" key="2">
    <source>
        <dbReference type="EMBL" id="MPC84893.1"/>
    </source>
</evidence>
<accession>A0A5B7IR53</accession>
<dbReference type="Proteomes" id="UP000324222">
    <property type="component" value="Unassembled WGS sequence"/>
</dbReference>